<dbReference type="EMBL" id="AP028212">
    <property type="protein sequence ID" value="BEI87879.1"/>
    <property type="molecule type" value="Genomic_DNA"/>
</dbReference>
<name>A0AA48HYJ1_9TREE</name>
<dbReference type="GO" id="GO:0003796">
    <property type="term" value="F:lysozyme activity"/>
    <property type="evidence" value="ECO:0007669"/>
    <property type="project" value="InterPro"/>
</dbReference>
<evidence type="ECO:0000256" key="3">
    <source>
        <dbReference type="ARBA" id="ARBA00023200"/>
    </source>
</evidence>
<dbReference type="PANTHER" id="PTHR38107">
    <property type="match status" value="1"/>
</dbReference>
<keyword evidence="5" id="KW-1185">Reference proteome</keyword>
<evidence type="ECO:0008006" key="6">
    <source>
        <dbReference type="Google" id="ProtNLM"/>
    </source>
</evidence>
<sequence length="185" mass="19656">MLVSLFFFISVALAAPCAHLNILGLDLIKEYEGFIAAPSTDPIGHPSVGYGHACEAPSCREVPFAFPLSKRAASTLLKNNMPAVTSCLGEALEPARSHLVLSDNQWAALASWAFNEGCEAVSSSALIARLNAGEDPNVVAAAELPNWTTGKDSSKELPGLRRRRAAELALFRTASSRQAFPQCSS</sequence>
<keyword evidence="2" id="KW-0081">Bacteriolytic enzyme</keyword>
<dbReference type="RefSeq" id="XP_060453145.1">
    <property type="nucleotide sequence ID" value="XM_060602088.1"/>
</dbReference>
<dbReference type="PANTHER" id="PTHR38107:SF3">
    <property type="entry name" value="LYSOZYME RRRD-RELATED"/>
    <property type="match status" value="1"/>
</dbReference>
<dbReference type="GO" id="GO:0016998">
    <property type="term" value="P:cell wall macromolecule catabolic process"/>
    <property type="evidence" value="ECO:0007669"/>
    <property type="project" value="InterPro"/>
</dbReference>
<dbReference type="GeneID" id="85491750"/>
<reference evidence="4" key="1">
    <citation type="journal article" date="2023" name="BMC Genomics">
        <title>Chromosome-level genome assemblies of Cutaneotrichosporon spp. (Trichosporonales, Basidiomycota) reveal imbalanced evolution between nucleotide sequences and chromosome synteny.</title>
        <authorList>
            <person name="Kobayashi Y."/>
            <person name="Kayamori A."/>
            <person name="Aoki K."/>
            <person name="Shiwa Y."/>
            <person name="Matsutani M."/>
            <person name="Fujita N."/>
            <person name="Sugita T."/>
            <person name="Iwasaki W."/>
            <person name="Tanaka N."/>
            <person name="Takashima M."/>
        </authorList>
    </citation>
    <scope>NUCLEOTIDE SEQUENCE</scope>
    <source>
        <strain evidence="4">HIS019</strain>
    </source>
</reference>
<dbReference type="AlphaFoldDB" id="A0AA48HYJ1"/>
<evidence type="ECO:0000313" key="5">
    <source>
        <dbReference type="Proteomes" id="UP001233271"/>
    </source>
</evidence>
<dbReference type="InterPro" id="IPR002196">
    <property type="entry name" value="Glyco_hydro_24"/>
</dbReference>
<dbReference type="GO" id="GO:0031640">
    <property type="term" value="P:killing of cells of another organism"/>
    <property type="evidence" value="ECO:0007669"/>
    <property type="project" value="UniProtKB-KW"/>
</dbReference>
<dbReference type="SUPFAM" id="SSF53955">
    <property type="entry name" value="Lysozyme-like"/>
    <property type="match status" value="1"/>
</dbReference>
<dbReference type="Pfam" id="PF00959">
    <property type="entry name" value="Phage_lysozyme"/>
    <property type="match status" value="1"/>
</dbReference>
<dbReference type="InterPro" id="IPR033907">
    <property type="entry name" value="Endolysin_autolysin"/>
</dbReference>
<evidence type="ECO:0000256" key="1">
    <source>
        <dbReference type="ARBA" id="ARBA00022529"/>
    </source>
</evidence>
<evidence type="ECO:0000256" key="2">
    <source>
        <dbReference type="ARBA" id="ARBA00022638"/>
    </source>
</evidence>
<proteinExistence type="predicted"/>
<dbReference type="CDD" id="cd00737">
    <property type="entry name" value="lyz_endolysin_autolysin"/>
    <property type="match status" value="1"/>
</dbReference>
<dbReference type="KEGG" id="ccac:CcaHIS019_0105970"/>
<dbReference type="GO" id="GO:0042742">
    <property type="term" value="P:defense response to bacterium"/>
    <property type="evidence" value="ECO:0007669"/>
    <property type="project" value="UniProtKB-KW"/>
</dbReference>
<dbReference type="InterPro" id="IPR023346">
    <property type="entry name" value="Lysozyme-like_dom_sf"/>
</dbReference>
<protein>
    <recommendedName>
        <fullName evidence="6">Lysozyme</fullName>
    </recommendedName>
</protein>
<dbReference type="GO" id="GO:0009253">
    <property type="term" value="P:peptidoglycan catabolic process"/>
    <property type="evidence" value="ECO:0007669"/>
    <property type="project" value="InterPro"/>
</dbReference>
<evidence type="ECO:0000313" key="4">
    <source>
        <dbReference type="EMBL" id="BEI87879.1"/>
    </source>
</evidence>
<gene>
    <name evidence="4" type="ORF">CcaverHIS019_0105970</name>
</gene>
<dbReference type="Proteomes" id="UP001233271">
    <property type="component" value="Chromosome 1"/>
</dbReference>
<dbReference type="InterPro" id="IPR023347">
    <property type="entry name" value="Lysozyme_dom_sf"/>
</dbReference>
<keyword evidence="3" id="KW-1035">Host cytoplasm</keyword>
<dbReference type="Gene3D" id="1.10.530.40">
    <property type="match status" value="1"/>
</dbReference>
<keyword evidence="1" id="KW-0929">Antimicrobial</keyword>
<dbReference type="InterPro" id="IPR051018">
    <property type="entry name" value="Bacteriophage_GH24"/>
</dbReference>
<organism evidence="4 5">
    <name type="scientific">Cutaneotrichosporon cavernicola</name>
    <dbReference type="NCBI Taxonomy" id="279322"/>
    <lineage>
        <taxon>Eukaryota</taxon>
        <taxon>Fungi</taxon>
        <taxon>Dikarya</taxon>
        <taxon>Basidiomycota</taxon>
        <taxon>Agaricomycotina</taxon>
        <taxon>Tremellomycetes</taxon>
        <taxon>Trichosporonales</taxon>
        <taxon>Trichosporonaceae</taxon>
        <taxon>Cutaneotrichosporon</taxon>
    </lineage>
</organism>
<accession>A0AA48HYJ1</accession>